<dbReference type="EMBL" id="RBKT01000001">
    <property type="protein sequence ID" value="RKR88249.1"/>
    <property type="molecule type" value="Genomic_DNA"/>
</dbReference>
<dbReference type="Proteomes" id="UP000277671">
    <property type="component" value="Unassembled WGS sequence"/>
</dbReference>
<comment type="caution">
    <text evidence="10">The sequence shown here is derived from an EMBL/GenBank/DDBJ whole genome shotgun (WGS) entry which is preliminary data.</text>
</comment>
<keyword evidence="7" id="KW-0456">Lyase</keyword>
<dbReference type="GO" id="GO:0016829">
    <property type="term" value="F:lyase activity"/>
    <property type="evidence" value="ECO:0007669"/>
    <property type="project" value="UniProtKB-KW"/>
</dbReference>
<keyword evidence="3" id="KW-0227">DNA damage</keyword>
<evidence type="ECO:0000256" key="7">
    <source>
        <dbReference type="ARBA" id="ARBA00023239"/>
    </source>
</evidence>
<evidence type="ECO:0000256" key="3">
    <source>
        <dbReference type="ARBA" id="ARBA00022763"/>
    </source>
</evidence>
<keyword evidence="6" id="KW-0238">DNA-binding</keyword>
<evidence type="ECO:0000256" key="5">
    <source>
        <dbReference type="ARBA" id="ARBA00023124"/>
    </source>
</evidence>
<evidence type="ECO:0000256" key="2">
    <source>
        <dbReference type="ARBA" id="ARBA00022670"/>
    </source>
</evidence>
<evidence type="ECO:0000256" key="9">
    <source>
        <dbReference type="SAM" id="MobiDB-lite"/>
    </source>
</evidence>
<dbReference type="EC" id="3.4.-.-" evidence="8"/>
<reference evidence="10 11" key="1">
    <citation type="submission" date="2018-10" db="EMBL/GenBank/DDBJ databases">
        <title>Sequencing the genomes of 1000 actinobacteria strains.</title>
        <authorList>
            <person name="Klenk H.-P."/>
        </authorList>
    </citation>
    <scope>NUCLEOTIDE SEQUENCE [LARGE SCALE GENOMIC DNA]</scope>
    <source>
        <strain evidence="10 11">DSM 45175</strain>
    </source>
</reference>
<evidence type="ECO:0000313" key="11">
    <source>
        <dbReference type="Proteomes" id="UP000277671"/>
    </source>
</evidence>
<evidence type="ECO:0000256" key="4">
    <source>
        <dbReference type="ARBA" id="ARBA00022801"/>
    </source>
</evidence>
<evidence type="ECO:0000256" key="6">
    <source>
        <dbReference type="ARBA" id="ARBA00023125"/>
    </source>
</evidence>
<dbReference type="GO" id="GO:0003697">
    <property type="term" value="F:single-stranded DNA binding"/>
    <property type="evidence" value="ECO:0007669"/>
    <property type="project" value="InterPro"/>
</dbReference>
<dbReference type="GO" id="GO:0006508">
    <property type="term" value="P:proteolysis"/>
    <property type="evidence" value="ECO:0007669"/>
    <property type="project" value="UniProtKB-KW"/>
</dbReference>
<protein>
    <recommendedName>
        <fullName evidence="8">Abasic site processing protein</fullName>
        <ecNumber evidence="8">3.4.-.-</ecNumber>
    </recommendedName>
</protein>
<dbReference type="InterPro" id="IPR003738">
    <property type="entry name" value="SRAP"/>
</dbReference>
<dbReference type="AlphaFoldDB" id="A0A495JJS5"/>
<dbReference type="Gene3D" id="3.90.1680.10">
    <property type="entry name" value="SOS response associated peptidase-like"/>
    <property type="match status" value="1"/>
</dbReference>
<comment type="similarity">
    <text evidence="1 8">Belongs to the SOS response-associated peptidase family.</text>
</comment>
<evidence type="ECO:0000256" key="8">
    <source>
        <dbReference type="RuleBase" id="RU364100"/>
    </source>
</evidence>
<dbReference type="Pfam" id="PF02586">
    <property type="entry name" value="SRAP"/>
    <property type="match status" value="1"/>
</dbReference>
<evidence type="ECO:0000313" key="10">
    <source>
        <dbReference type="EMBL" id="RKR88249.1"/>
    </source>
</evidence>
<keyword evidence="11" id="KW-1185">Reference proteome</keyword>
<keyword evidence="4 8" id="KW-0378">Hydrolase</keyword>
<dbReference type="RefSeq" id="WP_121156885.1">
    <property type="nucleotide sequence ID" value="NZ_RBKT01000001.1"/>
</dbReference>
<dbReference type="GO" id="GO:0106300">
    <property type="term" value="P:protein-DNA covalent cross-linking repair"/>
    <property type="evidence" value="ECO:0007669"/>
    <property type="project" value="InterPro"/>
</dbReference>
<accession>A0A495JJS5</accession>
<feature type="region of interest" description="Disordered" evidence="9">
    <location>
        <begin position="46"/>
        <end position="71"/>
    </location>
</feature>
<dbReference type="InterPro" id="IPR036590">
    <property type="entry name" value="SRAP-like"/>
</dbReference>
<keyword evidence="5" id="KW-0190">Covalent protein-DNA linkage</keyword>
<proteinExistence type="inferred from homology"/>
<sequence>MCGRYATTRSAADLSQLFESYDETGGRLAADYNVAPTDPVPIVRIGAGHRGSGSPGDEAVAGAPDRNGATDDGARRVLSLARWGLVPAWAKDARSGARMINARAETVATTNAYARSFARRRCLVPADGWYEWVRRDGGKQPYFMTRADGGVLAFAGLWSVWKGPDGPLTSCSVITTSAIGDLADVHDRMPLLLEQERWGDWLDGGDSPAHLLAPPTPELLAGIEIRPVGRGVGDVRNDGPDLVARVSAPPLRTGPATADEFTLF</sequence>
<gene>
    <name evidence="10" type="ORF">BDK92_2557</name>
</gene>
<dbReference type="PANTHER" id="PTHR13604:SF0">
    <property type="entry name" value="ABASIC SITE PROCESSING PROTEIN HMCES"/>
    <property type="match status" value="1"/>
</dbReference>
<dbReference type="SUPFAM" id="SSF143081">
    <property type="entry name" value="BB1717-like"/>
    <property type="match status" value="1"/>
</dbReference>
<organism evidence="10 11">
    <name type="scientific">Micromonospora pisi</name>
    <dbReference type="NCBI Taxonomy" id="589240"/>
    <lineage>
        <taxon>Bacteria</taxon>
        <taxon>Bacillati</taxon>
        <taxon>Actinomycetota</taxon>
        <taxon>Actinomycetes</taxon>
        <taxon>Micromonosporales</taxon>
        <taxon>Micromonosporaceae</taxon>
        <taxon>Micromonospora</taxon>
    </lineage>
</organism>
<dbReference type="PANTHER" id="PTHR13604">
    <property type="entry name" value="DC12-RELATED"/>
    <property type="match status" value="1"/>
</dbReference>
<dbReference type="GO" id="GO:0008233">
    <property type="term" value="F:peptidase activity"/>
    <property type="evidence" value="ECO:0007669"/>
    <property type="project" value="UniProtKB-KW"/>
</dbReference>
<name>A0A495JJS5_9ACTN</name>
<evidence type="ECO:0000256" key="1">
    <source>
        <dbReference type="ARBA" id="ARBA00008136"/>
    </source>
</evidence>
<dbReference type="OrthoDB" id="9782620at2"/>
<keyword evidence="2 8" id="KW-0645">Protease</keyword>